<dbReference type="Proteomes" id="UP001148737">
    <property type="component" value="Unassembled WGS sequence"/>
</dbReference>
<name>A0ACC1QX82_9HYPO</name>
<accession>A0ACC1QX82</accession>
<reference evidence="1" key="1">
    <citation type="submission" date="2022-07" db="EMBL/GenBank/DDBJ databases">
        <title>Genome Sequence of Lecanicillium saksenae.</title>
        <authorList>
            <person name="Buettner E."/>
        </authorList>
    </citation>
    <scope>NUCLEOTIDE SEQUENCE</scope>
    <source>
        <strain evidence="1">VT-O1</strain>
    </source>
</reference>
<evidence type="ECO:0000313" key="2">
    <source>
        <dbReference type="Proteomes" id="UP001148737"/>
    </source>
</evidence>
<evidence type="ECO:0000313" key="1">
    <source>
        <dbReference type="EMBL" id="KAJ3493179.1"/>
    </source>
</evidence>
<keyword evidence="2" id="KW-1185">Reference proteome</keyword>
<sequence>MTTQKLPGTHARWLTAWQDNAVAYQSIHTFTDALSASKIEFPQYILLRSLWKKVEVTRASLLTQHVSMAHIKAAEAELGKFNDWRAYLDAIRDGCKTTKNGSLALVRYYQHLCLNTHSSPDDGGNDKIDNSPMQTRSRTRPPAQAQSDNISEYSESSVEFASAHAQTASWLSVQQGETALNFPSTPNRNLTSGFASLTLSATRRRRGESGNGSNWSDNPENRPKKFQAVKDEQIVNTAIIILLNVLTISFSQTVGEWSLHRHPLCVQNNASEKVFEARVDGIFTVEGEIRSILEVKPYLRDQNAAAEVAVCMQETAQMAAWISTHPPVDALQNPKEQKYHRLMLAQDRHEIFVSVASFIGTYVRYICGEMDQAEYEESLTDGEGFLTISQQGPYDAGSWEDMNTIGILILAFSMQGCLLN</sequence>
<comment type="caution">
    <text evidence="1">The sequence shown here is derived from an EMBL/GenBank/DDBJ whole genome shotgun (WGS) entry which is preliminary data.</text>
</comment>
<dbReference type="EMBL" id="JANAKD010000514">
    <property type="protein sequence ID" value="KAJ3493179.1"/>
    <property type="molecule type" value="Genomic_DNA"/>
</dbReference>
<protein>
    <submittedName>
        <fullName evidence="1">Uncharacterized protein</fullName>
    </submittedName>
</protein>
<gene>
    <name evidence="1" type="ORF">NLG97_g4894</name>
</gene>
<proteinExistence type="predicted"/>
<organism evidence="1 2">
    <name type="scientific">Lecanicillium saksenae</name>
    <dbReference type="NCBI Taxonomy" id="468837"/>
    <lineage>
        <taxon>Eukaryota</taxon>
        <taxon>Fungi</taxon>
        <taxon>Dikarya</taxon>
        <taxon>Ascomycota</taxon>
        <taxon>Pezizomycotina</taxon>
        <taxon>Sordariomycetes</taxon>
        <taxon>Hypocreomycetidae</taxon>
        <taxon>Hypocreales</taxon>
        <taxon>Cordycipitaceae</taxon>
        <taxon>Lecanicillium</taxon>
    </lineage>
</organism>